<keyword evidence="3" id="KW-1185">Reference proteome</keyword>
<evidence type="ECO:0000313" key="3">
    <source>
        <dbReference type="Proteomes" id="UP000024635"/>
    </source>
</evidence>
<feature type="compositionally biased region" description="Basic residues" evidence="1">
    <location>
        <begin position="242"/>
        <end position="254"/>
    </location>
</feature>
<dbReference type="EMBL" id="JARK01001370">
    <property type="protein sequence ID" value="EYC16334.1"/>
    <property type="molecule type" value="Genomic_DNA"/>
</dbReference>
<dbReference type="Proteomes" id="UP000024635">
    <property type="component" value="Unassembled WGS sequence"/>
</dbReference>
<comment type="caution">
    <text evidence="2">The sequence shown here is derived from an EMBL/GenBank/DDBJ whole genome shotgun (WGS) entry which is preliminary data.</text>
</comment>
<organism evidence="2 3">
    <name type="scientific">Ancylostoma ceylanicum</name>
    <dbReference type="NCBI Taxonomy" id="53326"/>
    <lineage>
        <taxon>Eukaryota</taxon>
        <taxon>Metazoa</taxon>
        <taxon>Ecdysozoa</taxon>
        <taxon>Nematoda</taxon>
        <taxon>Chromadorea</taxon>
        <taxon>Rhabditida</taxon>
        <taxon>Rhabditina</taxon>
        <taxon>Rhabditomorpha</taxon>
        <taxon>Strongyloidea</taxon>
        <taxon>Ancylostomatidae</taxon>
        <taxon>Ancylostomatinae</taxon>
        <taxon>Ancylostoma</taxon>
    </lineage>
</organism>
<dbReference type="AlphaFoldDB" id="A0A016ULQ9"/>
<accession>A0A016ULQ9</accession>
<name>A0A016ULQ9_9BILA</name>
<proteinExistence type="predicted"/>
<evidence type="ECO:0000256" key="1">
    <source>
        <dbReference type="SAM" id="MobiDB-lite"/>
    </source>
</evidence>
<dbReference type="OrthoDB" id="6505652at2759"/>
<evidence type="ECO:0000313" key="2">
    <source>
        <dbReference type="EMBL" id="EYC16334.1"/>
    </source>
</evidence>
<feature type="region of interest" description="Disordered" evidence="1">
    <location>
        <begin position="202"/>
        <end position="268"/>
    </location>
</feature>
<protein>
    <submittedName>
        <fullName evidence="2">Uncharacterized protein</fullName>
    </submittedName>
</protein>
<sequence length="300" mass="33437">MTKMCTVSGGGGHTETFQSHTVQLSIGTAFGEDIEMTVETRPIIKSGIPSVKLDKADAAFLKANDIYLANTKIRGERQIPRVLVGLDYDHDLVIDHITKTPSGLHITKTVFGPTVCGSGLTEVTQAESVDYNLTAVWENTEYRAPLKGSELDGKKERQRNKNLLQYSGEMFHAYGFTTSSLPSKEVATHVAKNHSVAVRRLRCPQLQPSAVNSSRRRPTLHAKPPSSPSSRRSPPVPATRHCVPHHQAVVRRRPRQDVDPYRTTTGKKVKTSDNIFECSCRPPQYHRRFDDPHCVRPHNS</sequence>
<gene>
    <name evidence="2" type="primary">Acey_s0034.g2937</name>
    <name evidence="2" type="ORF">Y032_0034g2937</name>
</gene>
<reference evidence="3" key="1">
    <citation type="journal article" date="2015" name="Nat. Genet.">
        <title>The genome and transcriptome of the zoonotic hookworm Ancylostoma ceylanicum identify infection-specific gene families.</title>
        <authorList>
            <person name="Schwarz E.M."/>
            <person name="Hu Y."/>
            <person name="Antoshechkin I."/>
            <person name="Miller M.M."/>
            <person name="Sternberg P.W."/>
            <person name="Aroian R.V."/>
        </authorList>
    </citation>
    <scope>NUCLEOTIDE SEQUENCE</scope>
    <source>
        <strain evidence="3">HY135</strain>
    </source>
</reference>